<evidence type="ECO:0000313" key="2">
    <source>
        <dbReference type="Proteomes" id="UP001165960"/>
    </source>
</evidence>
<evidence type="ECO:0000313" key="1">
    <source>
        <dbReference type="EMBL" id="KAJ9068794.1"/>
    </source>
</evidence>
<organism evidence="1 2">
    <name type="scientific">Entomophthora muscae</name>
    <dbReference type="NCBI Taxonomy" id="34485"/>
    <lineage>
        <taxon>Eukaryota</taxon>
        <taxon>Fungi</taxon>
        <taxon>Fungi incertae sedis</taxon>
        <taxon>Zoopagomycota</taxon>
        <taxon>Entomophthoromycotina</taxon>
        <taxon>Entomophthoromycetes</taxon>
        <taxon>Entomophthorales</taxon>
        <taxon>Entomophthoraceae</taxon>
        <taxon>Entomophthora</taxon>
    </lineage>
</organism>
<protein>
    <submittedName>
        <fullName evidence="1">Uncharacterized protein</fullName>
    </submittedName>
</protein>
<reference evidence="1" key="1">
    <citation type="submission" date="2022-04" db="EMBL/GenBank/DDBJ databases">
        <title>Genome of the entomopathogenic fungus Entomophthora muscae.</title>
        <authorList>
            <person name="Elya C."/>
            <person name="Lovett B.R."/>
            <person name="Lee E."/>
            <person name="Macias A.M."/>
            <person name="Hajek A.E."/>
            <person name="De Bivort B.L."/>
            <person name="Kasson M.T."/>
            <person name="De Fine Licht H.H."/>
            <person name="Stajich J.E."/>
        </authorList>
    </citation>
    <scope>NUCLEOTIDE SEQUENCE</scope>
    <source>
        <strain evidence="1">Berkeley</strain>
    </source>
</reference>
<keyword evidence="2" id="KW-1185">Reference proteome</keyword>
<dbReference type="EMBL" id="QTSX02003689">
    <property type="protein sequence ID" value="KAJ9068794.1"/>
    <property type="molecule type" value="Genomic_DNA"/>
</dbReference>
<gene>
    <name evidence="1" type="ORF">DSO57_1025074</name>
</gene>
<proteinExistence type="predicted"/>
<comment type="caution">
    <text evidence="1">The sequence shown here is derived from an EMBL/GenBank/DDBJ whole genome shotgun (WGS) entry which is preliminary data.</text>
</comment>
<name>A0ACC2T2B9_9FUNG</name>
<dbReference type="Proteomes" id="UP001165960">
    <property type="component" value="Unassembled WGS sequence"/>
</dbReference>
<accession>A0ACC2T2B9</accession>
<sequence length="646" mass="71004">MFSQDNLGLTSKVGGMYSVRNKRRKVVLGFTELTLGLSTDAVRFELYADNLLDAAQAYQENLIKGSLSPKPPSITPEDDLRGTNEKAFAESEDVLDFTLEILSEVDQGLLEIQGLCNEEPPLELASENTGDLDFSIADALPPSGQFTVEKHESKRSTLANLSYSIFSDADEDPPIDSTGVAFHSLLSLPPSKNIHDTEKPQPSKINAISSNPEPTINVHSTLDKHTESMPDLKHNVSLEATEQITESSPEIAKETPAHDSEVQFIMHPCIQNRRQLNGKVGGKCGRRQALCAGFESSRLPLHAMEIEAGRFNDNIQDPSHASYTWPHMDVQDLSSPLKLQSDEVSGFPVVTPLPARRMALVSPGLTKSQCRDSIAPNDTSTPLNAASVLEVSPGSPIAWDQSYCESSRDFGDYSGSFNMNGVAKKSISPSAQSNACSDLDISLVSNTAPFDPNESIGMQLTPSFLRSQLLPAPEDLKPSSPLLALQNKKKAASEDILDDSLFNNSTNDASASSYPEWCHPGPDFEEQLKLNASRCPADVFGGFKHMNINDLLQRPNRIIRVLPLPVIKPWEPLPMYTSFPLCQFRQDDPRRMQHPKPPATLNQPKPPLPLPKPLPQKPKVVQKHNSVPKIKSTTKTVFRPNQARRI</sequence>